<dbReference type="InterPro" id="IPR009057">
    <property type="entry name" value="Homeodomain-like_sf"/>
</dbReference>
<evidence type="ECO:0000313" key="6">
    <source>
        <dbReference type="Proteomes" id="UP001374803"/>
    </source>
</evidence>
<evidence type="ECO:0000259" key="4">
    <source>
        <dbReference type="PROSITE" id="PS01124"/>
    </source>
</evidence>
<keyword evidence="6" id="KW-1185">Reference proteome</keyword>
<feature type="domain" description="HTH araC/xylS-type" evidence="4">
    <location>
        <begin position="213"/>
        <end position="311"/>
    </location>
</feature>
<proteinExistence type="predicted"/>
<evidence type="ECO:0000256" key="3">
    <source>
        <dbReference type="ARBA" id="ARBA00023163"/>
    </source>
</evidence>
<dbReference type="InterPro" id="IPR018060">
    <property type="entry name" value="HTH_AraC"/>
</dbReference>
<reference evidence="5" key="1">
    <citation type="submission" date="2021-12" db="EMBL/GenBank/DDBJ databases">
        <title>Discovery of the Pendulisporaceae a myxobacterial family with distinct sporulation behavior and unique specialized metabolism.</title>
        <authorList>
            <person name="Garcia R."/>
            <person name="Popoff A."/>
            <person name="Bader C.D."/>
            <person name="Loehr J."/>
            <person name="Walesch S."/>
            <person name="Walt C."/>
            <person name="Boldt J."/>
            <person name="Bunk B."/>
            <person name="Haeckl F.J.F.P.J."/>
            <person name="Gunesch A.P."/>
            <person name="Birkelbach J."/>
            <person name="Nuebel U."/>
            <person name="Pietschmann T."/>
            <person name="Bach T."/>
            <person name="Mueller R."/>
        </authorList>
    </citation>
    <scope>NUCLEOTIDE SEQUENCE</scope>
    <source>
        <strain evidence="5">MSr11367</strain>
    </source>
</reference>
<dbReference type="InterPro" id="IPR029062">
    <property type="entry name" value="Class_I_gatase-like"/>
</dbReference>
<dbReference type="Gene3D" id="3.40.50.880">
    <property type="match status" value="1"/>
</dbReference>
<dbReference type="PROSITE" id="PS01124">
    <property type="entry name" value="HTH_ARAC_FAMILY_2"/>
    <property type="match status" value="1"/>
</dbReference>
<dbReference type="InterPro" id="IPR018062">
    <property type="entry name" value="HTH_AraC-typ_CS"/>
</dbReference>
<dbReference type="PROSITE" id="PS00041">
    <property type="entry name" value="HTH_ARAC_FAMILY_1"/>
    <property type="match status" value="1"/>
</dbReference>
<evidence type="ECO:0000313" key="5">
    <source>
        <dbReference type="EMBL" id="WXB05218.1"/>
    </source>
</evidence>
<dbReference type="CDD" id="cd03137">
    <property type="entry name" value="GATase1_AraC_1"/>
    <property type="match status" value="1"/>
</dbReference>
<sequence length="320" mass="34973">MHTIAILAFDGVVPSDLALPCDLFARVRLRDGRAPYDVRVCAATKDVRTGAFDLRARWGLRAVNTADTIFVPGVADPRHATPPAILRTLQRAARRGARVASICSGAFILAEAGLLDGLRATTHWLGAPELARRYPKIAVDPNVLFVDNGRILTSAGAAAGLDLCLHMVRCDHGSAVAADAARMAVMPLERTGGQAQFIAHEPPTPDAHGASLEPVLRWLERNDDASLTLEDISRRARMSVRTLCRRFREQTGTTPLQYLLRARVRRGQCLLETTDESIERIAYDVGFGSPTTFRTAFQRIVSTSPKAYRNAFRALTPPGR</sequence>
<dbReference type="RefSeq" id="WP_394834860.1">
    <property type="nucleotide sequence ID" value="NZ_CP089929.1"/>
</dbReference>
<dbReference type="SUPFAM" id="SSF46689">
    <property type="entry name" value="Homeodomain-like"/>
    <property type="match status" value="2"/>
</dbReference>
<dbReference type="Pfam" id="PF12833">
    <property type="entry name" value="HTH_18"/>
    <property type="match status" value="1"/>
</dbReference>
<keyword evidence="1" id="KW-0805">Transcription regulation</keyword>
<evidence type="ECO:0000256" key="1">
    <source>
        <dbReference type="ARBA" id="ARBA00023015"/>
    </source>
</evidence>
<dbReference type="InterPro" id="IPR002818">
    <property type="entry name" value="DJ-1/PfpI"/>
</dbReference>
<dbReference type="SMART" id="SM00342">
    <property type="entry name" value="HTH_ARAC"/>
    <property type="match status" value="1"/>
</dbReference>
<organism evidence="5 6">
    <name type="scientific">Pendulispora rubella</name>
    <dbReference type="NCBI Taxonomy" id="2741070"/>
    <lineage>
        <taxon>Bacteria</taxon>
        <taxon>Pseudomonadati</taxon>
        <taxon>Myxococcota</taxon>
        <taxon>Myxococcia</taxon>
        <taxon>Myxococcales</taxon>
        <taxon>Sorangiineae</taxon>
        <taxon>Pendulisporaceae</taxon>
        <taxon>Pendulispora</taxon>
    </lineage>
</organism>
<evidence type="ECO:0000256" key="2">
    <source>
        <dbReference type="ARBA" id="ARBA00023125"/>
    </source>
</evidence>
<dbReference type="Gene3D" id="1.10.10.60">
    <property type="entry name" value="Homeodomain-like"/>
    <property type="match status" value="2"/>
</dbReference>
<keyword evidence="2" id="KW-0238">DNA-binding</keyword>
<dbReference type="InterPro" id="IPR052158">
    <property type="entry name" value="INH-QAR"/>
</dbReference>
<protein>
    <submittedName>
        <fullName evidence="5">Helix-turn-helix domain-containing protein</fullName>
    </submittedName>
</protein>
<name>A0ABZ2L5K2_9BACT</name>
<keyword evidence="3" id="KW-0804">Transcription</keyword>
<dbReference type="SUPFAM" id="SSF52317">
    <property type="entry name" value="Class I glutamine amidotransferase-like"/>
    <property type="match status" value="1"/>
</dbReference>
<gene>
    <name evidence="5" type="ORF">LVJ94_51020</name>
</gene>
<dbReference type="Pfam" id="PF01965">
    <property type="entry name" value="DJ-1_PfpI"/>
    <property type="match status" value="1"/>
</dbReference>
<accession>A0ABZ2L5K2</accession>
<dbReference type="Proteomes" id="UP001374803">
    <property type="component" value="Chromosome"/>
</dbReference>
<dbReference type="PANTHER" id="PTHR43130">
    <property type="entry name" value="ARAC-FAMILY TRANSCRIPTIONAL REGULATOR"/>
    <property type="match status" value="1"/>
</dbReference>
<dbReference type="PANTHER" id="PTHR43130:SF3">
    <property type="entry name" value="HTH-TYPE TRANSCRIPTIONAL REGULATOR RV1931C"/>
    <property type="match status" value="1"/>
</dbReference>
<dbReference type="EMBL" id="CP089983">
    <property type="protein sequence ID" value="WXB05218.1"/>
    <property type="molecule type" value="Genomic_DNA"/>
</dbReference>